<accession>A0A6A6X1D7</accession>
<dbReference type="EMBL" id="MU002090">
    <property type="protein sequence ID" value="KAF2790166.1"/>
    <property type="molecule type" value="Genomic_DNA"/>
</dbReference>
<evidence type="ECO:0000256" key="1">
    <source>
        <dbReference type="SAM" id="MobiDB-lite"/>
    </source>
</evidence>
<dbReference type="Proteomes" id="UP000799757">
    <property type="component" value="Unassembled WGS sequence"/>
</dbReference>
<proteinExistence type="predicted"/>
<evidence type="ECO:0000313" key="2">
    <source>
        <dbReference type="EMBL" id="KAF2790166.1"/>
    </source>
</evidence>
<organism evidence="2 3">
    <name type="scientific">Melanomma pulvis-pyrius CBS 109.77</name>
    <dbReference type="NCBI Taxonomy" id="1314802"/>
    <lineage>
        <taxon>Eukaryota</taxon>
        <taxon>Fungi</taxon>
        <taxon>Dikarya</taxon>
        <taxon>Ascomycota</taxon>
        <taxon>Pezizomycotina</taxon>
        <taxon>Dothideomycetes</taxon>
        <taxon>Pleosporomycetidae</taxon>
        <taxon>Pleosporales</taxon>
        <taxon>Melanommataceae</taxon>
        <taxon>Melanomma</taxon>
    </lineage>
</organism>
<feature type="region of interest" description="Disordered" evidence="1">
    <location>
        <begin position="260"/>
        <end position="279"/>
    </location>
</feature>
<sequence>KPFRFLDLPGEIRNEVYRLTTLDAKQALLVHLPRRASLRPRSEASAPDYAAQLDPPELEPKKVAKKTDKKDDKAVKREWVRPFFALTQVCRLIRGEYRPIYMLTQEIGMDFVKIGTFVECFFPPLSRSISSSSDSTGATSISTMDWTTPYLGNLTIALSYNLTVEETGPLGTDILPLLDTWANSERIEAGFGRYHDPSRSSLPYNADADGEAKDMYRLFGRKVEPGRKCGKMNMKWRIVLRGRWLAEVRVVRQPVRGYLDAAEPPDGGPRSPTTPLTPITRNGVTFIPYEPRLPRPYFQILFKNEFKEEWMTSEDAPIPDNWLEDHGFGRMEHFYLKVG</sequence>
<keyword evidence="3" id="KW-1185">Reference proteome</keyword>
<name>A0A6A6X1D7_9PLEO</name>
<protein>
    <recommendedName>
        <fullName evidence="4">F-box domain-containing protein</fullName>
    </recommendedName>
</protein>
<feature type="non-terminal residue" evidence="2">
    <location>
        <position position="1"/>
    </location>
</feature>
<feature type="region of interest" description="Disordered" evidence="1">
    <location>
        <begin position="40"/>
        <end position="69"/>
    </location>
</feature>
<dbReference type="AlphaFoldDB" id="A0A6A6X1D7"/>
<gene>
    <name evidence="2" type="ORF">K505DRAFT_191869</name>
</gene>
<reference evidence="2" key="1">
    <citation type="journal article" date="2020" name="Stud. Mycol.">
        <title>101 Dothideomycetes genomes: a test case for predicting lifestyles and emergence of pathogens.</title>
        <authorList>
            <person name="Haridas S."/>
            <person name="Albert R."/>
            <person name="Binder M."/>
            <person name="Bloem J."/>
            <person name="Labutti K."/>
            <person name="Salamov A."/>
            <person name="Andreopoulos B."/>
            <person name="Baker S."/>
            <person name="Barry K."/>
            <person name="Bills G."/>
            <person name="Bluhm B."/>
            <person name="Cannon C."/>
            <person name="Castanera R."/>
            <person name="Culley D."/>
            <person name="Daum C."/>
            <person name="Ezra D."/>
            <person name="Gonzalez J."/>
            <person name="Henrissat B."/>
            <person name="Kuo A."/>
            <person name="Liang C."/>
            <person name="Lipzen A."/>
            <person name="Lutzoni F."/>
            <person name="Magnuson J."/>
            <person name="Mondo S."/>
            <person name="Nolan M."/>
            <person name="Ohm R."/>
            <person name="Pangilinan J."/>
            <person name="Park H.-J."/>
            <person name="Ramirez L."/>
            <person name="Alfaro M."/>
            <person name="Sun H."/>
            <person name="Tritt A."/>
            <person name="Yoshinaga Y."/>
            <person name="Zwiers L.-H."/>
            <person name="Turgeon B."/>
            <person name="Goodwin S."/>
            <person name="Spatafora J."/>
            <person name="Crous P."/>
            <person name="Grigoriev I."/>
        </authorList>
    </citation>
    <scope>NUCLEOTIDE SEQUENCE</scope>
    <source>
        <strain evidence="2">CBS 109.77</strain>
    </source>
</reference>
<evidence type="ECO:0000313" key="3">
    <source>
        <dbReference type="Proteomes" id="UP000799757"/>
    </source>
</evidence>
<evidence type="ECO:0008006" key="4">
    <source>
        <dbReference type="Google" id="ProtNLM"/>
    </source>
</evidence>
<feature type="non-terminal residue" evidence="2">
    <location>
        <position position="339"/>
    </location>
</feature>
<dbReference type="OrthoDB" id="3795901at2759"/>
<feature type="compositionally biased region" description="Basic and acidic residues" evidence="1">
    <location>
        <begin position="58"/>
        <end position="69"/>
    </location>
</feature>